<feature type="region of interest" description="Disordered" evidence="2">
    <location>
        <begin position="933"/>
        <end position="1002"/>
    </location>
</feature>
<feature type="region of interest" description="Disordered" evidence="2">
    <location>
        <begin position="1022"/>
        <end position="1081"/>
    </location>
</feature>
<feature type="compositionally biased region" description="Low complexity" evidence="2">
    <location>
        <begin position="905"/>
        <end position="920"/>
    </location>
</feature>
<feature type="compositionally biased region" description="Low complexity" evidence="2">
    <location>
        <begin position="607"/>
        <end position="643"/>
    </location>
</feature>
<feature type="compositionally biased region" description="Basic residues" evidence="2">
    <location>
        <begin position="467"/>
        <end position="477"/>
    </location>
</feature>
<proteinExistence type="predicted"/>
<feature type="region of interest" description="Disordered" evidence="2">
    <location>
        <begin position="603"/>
        <end position="644"/>
    </location>
</feature>
<dbReference type="PROSITE" id="PS51061">
    <property type="entry name" value="R3H"/>
    <property type="match status" value="1"/>
</dbReference>
<feature type="compositionally biased region" description="Basic residues" evidence="2">
    <location>
        <begin position="1214"/>
        <end position="1228"/>
    </location>
</feature>
<evidence type="ECO:0000256" key="1">
    <source>
        <dbReference type="ARBA" id="ARBA00022553"/>
    </source>
</evidence>
<feature type="domain" description="SUZ" evidence="4">
    <location>
        <begin position="331"/>
        <end position="402"/>
    </location>
</feature>
<gene>
    <name evidence="5" type="ORF">PoB_004697200</name>
</gene>
<dbReference type="SUPFAM" id="SSF82708">
    <property type="entry name" value="R3H domain"/>
    <property type="match status" value="1"/>
</dbReference>
<evidence type="ECO:0000313" key="5">
    <source>
        <dbReference type="EMBL" id="GFO20467.1"/>
    </source>
</evidence>
<feature type="compositionally biased region" description="Polar residues" evidence="2">
    <location>
        <begin position="81"/>
        <end position="95"/>
    </location>
</feature>
<dbReference type="Gene3D" id="3.30.1370.50">
    <property type="entry name" value="R3H-like domain"/>
    <property type="match status" value="1"/>
</dbReference>
<feature type="compositionally biased region" description="Polar residues" evidence="2">
    <location>
        <begin position="505"/>
        <end position="517"/>
    </location>
</feature>
<feature type="compositionally biased region" description="Polar residues" evidence="2">
    <location>
        <begin position="1111"/>
        <end position="1127"/>
    </location>
</feature>
<feature type="domain" description="R3H" evidence="3">
    <location>
        <begin position="269"/>
        <end position="332"/>
    </location>
</feature>
<feature type="compositionally biased region" description="Low complexity" evidence="2">
    <location>
        <begin position="961"/>
        <end position="1002"/>
    </location>
</feature>
<keyword evidence="1" id="KW-0597">Phosphoprotein</keyword>
<feature type="region of interest" description="Disordered" evidence="2">
    <location>
        <begin position="900"/>
        <end position="920"/>
    </location>
</feature>
<feature type="compositionally biased region" description="Polar residues" evidence="2">
    <location>
        <begin position="525"/>
        <end position="539"/>
    </location>
</feature>
<feature type="region of interest" description="Disordered" evidence="2">
    <location>
        <begin position="1"/>
        <end position="204"/>
    </location>
</feature>
<dbReference type="PANTHER" id="PTHR15672:SF8">
    <property type="entry name" value="PROTEIN ENCORE"/>
    <property type="match status" value="1"/>
</dbReference>
<feature type="compositionally biased region" description="Gly residues" evidence="2">
    <location>
        <begin position="1242"/>
        <end position="1251"/>
    </location>
</feature>
<feature type="region of interest" description="Disordered" evidence="2">
    <location>
        <begin position="362"/>
        <end position="384"/>
    </location>
</feature>
<protein>
    <submittedName>
        <fullName evidence="5">R3h domain-containing protein 1</fullName>
    </submittedName>
</protein>
<evidence type="ECO:0000259" key="3">
    <source>
        <dbReference type="PROSITE" id="PS51061"/>
    </source>
</evidence>
<sequence length="1315" mass="139298">MSESERRSGAKLHKQLEVEDDDVDDGHQQQHKVTPAAGAPKAPSADPHSDVGSNHGTASGRDTAQQSSSTSSTKSEDTTAQSSVNISGVRTPTIQSASSSSETSPDEGQPQAPITPAFTRKQTLTRTQALEGTSPPPESLSSQQPHQGSSLDVSGHSLTNGGGGGGGGSAETVSGQVPGSSSSLSIGQVQKKGSQSSSQEAKEFLRASHKISNDSGHGTLDTTDACSDTSVLSRDSSLESSAANLYKDSSGVDIPRFIRETMLKSPKDKKTVLTYERQLLDFCRSETLNVLKMAEATSYDRMIAHRLSAFMGLDHNVDPTGKSVIINKTENMRVVKITDFIKLDDAEQETKKKILLKKPASLDEKNSRGASKGQFGSHRAKSLEERQQIYSEVRERIFNDGENQGDTLTAPSLLNAHCMPQLHHQRSLDSARPIASSAQFMSQFPSVSTPAAAPSSLPGHQQLQHHSQLHHQPHHHLQQQQTPHHQQAHQQHHHPHHLHPARWASTDSAPGRSSQGATDLRATTMIKSNSYGGVGSNPNPVHGLPGNEPTSSMLMSVVDPQKDSSTVLYGGHLAQPGQGGSVVPSPLCPANPAVVAAAATTHQQLTEQGPPEEGGSSPLAGSAGGQHQTQSQQMGQQQQQQPQAVPSTSVAYLISSDYTSIPLGSLIIDPNTMQPHVNADGSLYRFDPNCPPPFMTQALIQPSSPSAQQLSYQMENLSMSEMGGKFPTPGIDPASGVTGQLVMSHPQATYPSSHPIQFSQGQYYPSLSPGPAAVPGQPPFHVLTYAPAPTPLAPHGQGHQVHPQPQILQASPLEAQGQTTVPMPAVGVPPSFSGTTAYVLGPAPYDISGVGTGAGVTMFAPSPYPPTMETLSSGIAAPLPHQQHPQLVQYNIAAAPYSQHEPHLHQLQQQQQQQPQLVVPHSGAGHTAYLTAVQAPSSSSTPTPPPHPTGMVLSHIPPPQQQASSSLKALSQPHLHHTQLQQQGQHLAQQQQQQQHLQQQQQQPAVFFPNLGNLTMSQMTPVFPGTVSSNPQPSSIVVSQPPSTSSAPTAAPKPGPSPYIQYHSSPPPPPPQPQPLHHQQGLNQQVVASPSNGHHHAHPATHLQQLTLNCTGQPLSLGPTNSSNPNPAQRGGGAAVPQQLVAYHPMRPMGTIIHVGGGPSVQTSVQPLVQPTPVGPAQLQILRPTGPEMRMVNPGSIRPRVASLQFSNSFGPHSHSKPSNRQQKKGKRAMSETKDLEDASLIGGGGGGGDSLRGRPPQTVLGSTSVQGMPQPHHHHPQQQQQQPLIVTPLLPGMVGHPQIAPSSAHTRQDPSARL</sequence>
<evidence type="ECO:0000259" key="4">
    <source>
        <dbReference type="PROSITE" id="PS51673"/>
    </source>
</evidence>
<dbReference type="InterPro" id="IPR024771">
    <property type="entry name" value="SUZ"/>
</dbReference>
<accession>A0AAV4BMA4</accession>
<feature type="compositionally biased region" description="Polar residues" evidence="2">
    <location>
        <begin position="120"/>
        <end position="131"/>
    </location>
</feature>
<dbReference type="PROSITE" id="PS51673">
    <property type="entry name" value="SUZ"/>
    <property type="match status" value="1"/>
</dbReference>
<dbReference type="GO" id="GO:0003676">
    <property type="term" value="F:nucleic acid binding"/>
    <property type="evidence" value="ECO:0007669"/>
    <property type="project" value="UniProtKB-UniRule"/>
</dbReference>
<feature type="compositionally biased region" description="Low complexity" evidence="2">
    <location>
        <begin position="445"/>
        <end position="466"/>
    </location>
</feature>
<feature type="compositionally biased region" description="Gly residues" evidence="2">
    <location>
        <begin position="160"/>
        <end position="169"/>
    </location>
</feature>
<feature type="compositionally biased region" description="Low complexity" evidence="2">
    <location>
        <begin position="62"/>
        <end position="73"/>
    </location>
</feature>
<dbReference type="EMBL" id="BLXT01005154">
    <property type="protein sequence ID" value="GFO20467.1"/>
    <property type="molecule type" value="Genomic_DNA"/>
</dbReference>
<feature type="region of interest" description="Disordered" evidence="2">
    <location>
        <begin position="1111"/>
        <end position="1134"/>
    </location>
</feature>
<feature type="compositionally biased region" description="Low complexity" evidence="2">
    <location>
        <begin position="173"/>
        <end position="199"/>
    </location>
</feature>
<name>A0AAV4BMA4_9GAST</name>
<dbReference type="InterPro" id="IPR036867">
    <property type="entry name" value="R3H_dom_sf"/>
</dbReference>
<feature type="compositionally biased region" description="Basic residues" evidence="2">
    <location>
        <begin position="486"/>
        <end position="500"/>
    </location>
</feature>
<evidence type="ECO:0000313" key="6">
    <source>
        <dbReference type="Proteomes" id="UP000735302"/>
    </source>
</evidence>
<dbReference type="Pfam" id="PF12752">
    <property type="entry name" value="SUZ"/>
    <property type="match status" value="1"/>
</dbReference>
<keyword evidence="6" id="KW-1185">Reference proteome</keyword>
<feature type="region of interest" description="Disordered" evidence="2">
    <location>
        <begin position="1206"/>
        <end position="1315"/>
    </location>
</feature>
<comment type="caution">
    <text evidence="5">The sequence shown here is derived from an EMBL/GenBank/DDBJ whole genome shotgun (WGS) entry which is preliminary data.</text>
</comment>
<feature type="compositionally biased region" description="Polar residues" evidence="2">
    <location>
        <begin position="148"/>
        <end position="159"/>
    </location>
</feature>
<dbReference type="InterPro" id="IPR001374">
    <property type="entry name" value="R3H_dom"/>
</dbReference>
<dbReference type="InterPro" id="IPR051937">
    <property type="entry name" value="R3H_domain_containing"/>
</dbReference>
<dbReference type="PANTHER" id="PTHR15672">
    <property type="entry name" value="CAMP-REGULATED PHOSPHOPROTEIN 21 RELATED R3H DOMAIN CONTAINING PROTEIN"/>
    <property type="match status" value="1"/>
</dbReference>
<feature type="compositionally biased region" description="Low complexity" evidence="2">
    <location>
        <begin position="1027"/>
        <end position="1050"/>
    </location>
</feature>
<reference evidence="5 6" key="1">
    <citation type="journal article" date="2021" name="Elife">
        <title>Chloroplast acquisition without the gene transfer in kleptoplastic sea slugs, Plakobranchus ocellatus.</title>
        <authorList>
            <person name="Maeda T."/>
            <person name="Takahashi S."/>
            <person name="Yoshida T."/>
            <person name="Shimamura S."/>
            <person name="Takaki Y."/>
            <person name="Nagai Y."/>
            <person name="Toyoda A."/>
            <person name="Suzuki Y."/>
            <person name="Arimoto A."/>
            <person name="Ishii H."/>
            <person name="Satoh N."/>
            <person name="Nishiyama T."/>
            <person name="Hasebe M."/>
            <person name="Maruyama T."/>
            <person name="Minagawa J."/>
            <person name="Obokata J."/>
            <person name="Shigenobu S."/>
        </authorList>
    </citation>
    <scope>NUCLEOTIDE SEQUENCE [LARGE SCALE GENOMIC DNA]</scope>
</reference>
<dbReference type="CDD" id="cd02642">
    <property type="entry name" value="R3H_encore_like"/>
    <property type="match status" value="1"/>
</dbReference>
<feature type="region of interest" description="Disordered" evidence="2">
    <location>
        <begin position="445"/>
        <end position="554"/>
    </location>
</feature>
<organism evidence="5 6">
    <name type="scientific">Plakobranchus ocellatus</name>
    <dbReference type="NCBI Taxonomy" id="259542"/>
    <lineage>
        <taxon>Eukaryota</taxon>
        <taxon>Metazoa</taxon>
        <taxon>Spiralia</taxon>
        <taxon>Lophotrochozoa</taxon>
        <taxon>Mollusca</taxon>
        <taxon>Gastropoda</taxon>
        <taxon>Heterobranchia</taxon>
        <taxon>Euthyneura</taxon>
        <taxon>Panpulmonata</taxon>
        <taxon>Sacoglossa</taxon>
        <taxon>Placobranchoidea</taxon>
        <taxon>Plakobranchidae</taxon>
        <taxon>Plakobranchus</taxon>
    </lineage>
</organism>
<evidence type="ECO:0000256" key="2">
    <source>
        <dbReference type="SAM" id="MobiDB-lite"/>
    </source>
</evidence>
<dbReference type="Proteomes" id="UP000735302">
    <property type="component" value="Unassembled WGS sequence"/>
</dbReference>
<feature type="compositionally biased region" description="Pro residues" evidence="2">
    <location>
        <begin position="1065"/>
        <end position="1074"/>
    </location>
</feature>